<dbReference type="Proteomes" id="UP000308828">
    <property type="component" value="Unassembled WGS sequence"/>
</dbReference>
<evidence type="ECO:0000313" key="3">
    <source>
        <dbReference type="Proteomes" id="UP000308828"/>
    </source>
</evidence>
<reference evidence="2 3" key="1">
    <citation type="submission" date="2019-04" db="EMBL/GenBank/DDBJ databases">
        <title>Genome sequence of strain shin9-1.</title>
        <authorList>
            <person name="Gao J."/>
            <person name="Sun J."/>
        </authorList>
    </citation>
    <scope>NUCLEOTIDE SEQUENCE [LARGE SCALE GENOMIC DNA]</scope>
    <source>
        <strain evidence="3">shin9-1</strain>
    </source>
</reference>
<organism evidence="2 3">
    <name type="scientific">Peteryoungia ipomoeae</name>
    <dbReference type="NCBI Taxonomy" id="1210932"/>
    <lineage>
        <taxon>Bacteria</taxon>
        <taxon>Pseudomonadati</taxon>
        <taxon>Pseudomonadota</taxon>
        <taxon>Alphaproteobacteria</taxon>
        <taxon>Hyphomicrobiales</taxon>
        <taxon>Rhizobiaceae</taxon>
        <taxon>Peteryoungia</taxon>
    </lineage>
</organism>
<proteinExistence type="predicted"/>
<name>A0A4S8P120_9HYPH</name>
<sequence>MGKLLAIGLWACLVTLGAVYGAIYFATAPSEPAGEPEKALQLVRGESITVPVIQQGGVTGYFLTRISFMVDQEKAKAEELPMTELMTDQLFTMLTGDKMVDLDNVNDFDVNAFRDKIKTQMNERLGGEIIQQVLIEQIDYVSQTEARRAADGQSGPMERTKIAEEAVPEDAKPASGH</sequence>
<comment type="caution">
    <text evidence="2">The sequence shown here is derived from an EMBL/GenBank/DDBJ whole genome shotgun (WGS) entry which is preliminary data.</text>
</comment>
<dbReference type="RefSeq" id="WP_136597779.1">
    <property type="nucleotide sequence ID" value="NZ_STGV01000002.1"/>
</dbReference>
<protein>
    <submittedName>
        <fullName evidence="2">Flagellar basal body-associated FliL family protein</fullName>
    </submittedName>
</protein>
<keyword evidence="2" id="KW-0282">Flagellum</keyword>
<accession>A0A4S8P120</accession>
<feature type="compositionally biased region" description="Basic and acidic residues" evidence="1">
    <location>
        <begin position="158"/>
        <end position="177"/>
    </location>
</feature>
<evidence type="ECO:0000256" key="1">
    <source>
        <dbReference type="SAM" id="MobiDB-lite"/>
    </source>
</evidence>
<dbReference type="OrthoDB" id="7847400at2"/>
<keyword evidence="2" id="KW-0969">Cilium</keyword>
<keyword evidence="3" id="KW-1185">Reference proteome</keyword>
<gene>
    <name evidence="2" type="ORF">FAA97_06730</name>
</gene>
<feature type="region of interest" description="Disordered" evidence="1">
    <location>
        <begin position="147"/>
        <end position="177"/>
    </location>
</feature>
<evidence type="ECO:0000313" key="2">
    <source>
        <dbReference type="EMBL" id="THV23680.1"/>
    </source>
</evidence>
<dbReference type="AlphaFoldDB" id="A0A4S8P120"/>
<keyword evidence="2" id="KW-0966">Cell projection</keyword>
<dbReference type="EMBL" id="STGV01000002">
    <property type="protein sequence ID" value="THV23680.1"/>
    <property type="molecule type" value="Genomic_DNA"/>
</dbReference>